<keyword evidence="1" id="KW-0175">Coiled coil</keyword>
<evidence type="ECO:0000313" key="2">
    <source>
        <dbReference type="Ensembl" id="ENSVKKP00000021739.1"/>
    </source>
</evidence>
<protein>
    <submittedName>
        <fullName evidence="2">Uncharacterized protein</fullName>
    </submittedName>
</protein>
<proteinExistence type="predicted"/>
<dbReference type="InterPro" id="IPR031139">
    <property type="entry name" value="RPGRIP1_fam"/>
</dbReference>
<dbReference type="Ensembl" id="ENSVKKT00000022284.1">
    <property type="protein sequence ID" value="ENSVKKP00000021739.1"/>
    <property type="gene ID" value="ENSVKKG00000014531.1"/>
</dbReference>
<dbReference type="GO" id="GO:1905515">
    <property type="term" value="P:non-motile cilium assembly"/>
    <property type="evidence" value="ECO:0007669"/>
    <property type="project" value="TreeGrafter"/>
</dbReference>
<name>A0A8D2LI36_VARKO</name>
<keyword evidence="3" id="KW-1185">Reference proteome</keyword>
<dbReference type="GO" id="GO:0046548">
    <property type="term" value="P:retinal rod cell development"/>
    <property type="evidence" value="ECO:0007669"/>
    <property type="project" value="TreeGrafter"/>
</dbReference>
<accession>A0A8D2LI36</accession>
<sequence>KCKFSASMESVTGWHGSLARTRRQISRVSRTELEDGFLRLHDENLLLREFAQKQEDRIKRMGTKLSRLSHERAQGSGRPASWWQRSGRNLVLEGDLEETQERVWELEKRNEGLRKHVLFYKQQLELQGCGRHCPYSYVSPRVDTGLRRAHTATGRVPERVRKGKGGPRVAVSMTEKETGPKTTGYISVKLFLPAVKSCKRLTWKTRTKALKCM</sequence>
<reference evidence="2" key="1">
    <citation type="submission" date="2025-08" db="UniProtKB">
        <authorList>
            <consortium name="Ensembl"/>
        </authorList>
    </citation>
    <scope>IDENTIFICATION</scope>
</reference>
<dbReference type="AlphaFoldDB" id="A0A8D2LI36"/>
<evidence type="ECO:0000256" key="1">
    <source>
        <dbReference type="SAM" id="Coils"/>
    </source>
</evidence>
<dbReference type="OMA" id="THERAQV"/>
<reference evidence="2" key="2">
    <citation type="submission" date="2025-09" db="UniProtKB">
        <authorList>
            <consortium name="Ensembl"/>
        </authorList>
    </citation>
    <scope>IDENTIFICATION</scope>
</reference>
<evidence type="ECO:0000313" key="3">
    <source>
        <dbReference type="Proteomes" id="UP000694545"/>
    </source>
</evidence>
<dbReference type="GO" id="GO:0032391">
    <property type="term" value="C:photoreceptor connecting cilium"/>
    <property type="evidence" value="ECO:0007669"/>
    <property type="project" value="TreeGrafter"/>
</dbReference>
<dbReference type="Proteomes" id="UP000694545">
    <property type="component" value="Unplaced"/>
</dbReference>
<dbReference type="PANTHER" id="PTHR14240:SF3">
    <property type="entry name" value="X-LINKED RETINITIS PIGMENTOSA GTPASE REGULATOR-INTERACTING PROTEIN 1"/>
    <property type="match status" value="1"/>
</dbReference>
<dbReference type="PANTHER" id="PTHR14240">
    <property type="entry name" value="RETINITIS PIGMENTOSA GTPASE REGULATOR-INTERACTING PROTEIN"/>
    <property type="match status" value="1"/>
</dbReference>
<organism evidence="2 3">
    <name type="scientific">Varanus komodoensis</name>
    <name type="common">Komodo dragon</name>
    <dbReference type="NCBI Taxonomy" id="61221"/>
    <lineage>
        <taxon>Eukaryota</taxon>
        <taxon>Metazoa</taxon>
        <taxon>Chordata</taxon>
        <taxon>Craniata</taxon>
        <taxon>Vertebrata</taxon>
        <taxon>Euteleostomi</taxon>
        <taxon>Lepidosauria</taxon>
        <taxon>Squamata</taxon>
        <taxon>Bifurcata</taxon>
        <taxon>Unidentata</taxon>
        <taxon>Episquamata</taxon>
        <taxon>Toxicofera</taxon>
        <taxon>Anguimorpha</taxon>
        <taxon>Paleoanguimorpha</taxon>
        <taxon>Varanoidea</taxon>
        <taxon>Varanidae</taxon>
        <taxon>Varanus</taxon>
    </lineage>
</organism>
<feature type="coiled-coil region" evidence="1">
    <location>
        <begin position="51"/>
        <end position="116"/>
    </location>
</feature>